<feature type="transmembrane region" description="Helical" evidence="2">
    <location>
        <begin position="72"/>
        <end position="93"/>
    </location>
</feature>
<organism evidence="3 4">
    <name type="scientific">Anaerobutyricum hallii</name>
    <dbReference type="NCBI Taxonomy" id="39488"/>
    <lineage>
        <taxon>Bacteria</taxon>
        <taxon>Bacillati</taxon>
        <taxon>Bacillota</taxon>
        <taxon>Clostridia</taxon>
        <taxon>Lachnospirales</taxon>
        <taxon>Lachnospiraceae</taxon>
        <taxon>Anaerobutyricum</taxon>
    </lineage>
</organism>
<dbReference type="Proteomes" id="UP000095679">
    <property type="component" value="Unassembled WGS sequence"/>
</dbReference>
<sequence length="409" mass="47222">MNIGEVLIENIPQLWMGMVGILLNSIVVGTLFGKRKYDWFFPVICSVRFIIYNIGFLAIGNAIYGNETWYKITMSTFATVTALGVGIATAVLWQESLAKTLTGILAAECVNDGIVYQAISLNILPILEYMGVFIVFTILYFILRPLMKRYRSYQLKHEVVCLTGVLGFFGIGWFSNFLYNTSASLRERPMQMVADSFIIGGGGALIIAFSIYTIKIFKRKEQLEVNRKRMEEYYSQIQNQAGELEEIQNEMAVKLDELSNLSVSSKKEKKQKYRYYIEELKERYNHLNQYFFCKDYLVDGILSDFVQICNQKGIETDILFQNYHRGRISEEDVMEILLQLMEYGKQADAVKLHGTVIKNQLVILLELKTEHKSIKFNKKDFKRYITQYEGGIYLEREDEKISVVVGLQI</sequence>
<proteinExistence type="predicted"/>
<keyword evidence="2" id="KW-0812">Transmembrane</keyword>
<dbReference type="EMBL" id="CYZL01000006">
    <property type="protein sequence ID" value="CUN98394.1"/>
    <property type="molecule type" value="Genomic_DNA"/>
</dbReference>
<protein>
    <submittedName>
        <fullName evidence="3">Uncharacterized protein</fullName>
    </submittedName>
</protein>
<keyword evidence="2" id="KW-0472">Membrane</keyword>
<feature type="transmembrane region" description="Helical" evidence="2">
    <location>
        <begin position="159"/>
        <end position="177"/>
    </location>
</feature>
<evidence type="ECO:0000256" key="2">
    <source>
        <dbReference type="SAM" id="Phobius"/>
    </source>
</evidence>
<feature type="transmembrane region" description="Helical" evidence="2">
    <location>
        <begin position="197"/>
        <end position="217"/>
    </location>
</feature>
<keyword evidence="2" id="KW-1133">Transmembrane helix</keyword>
<feature type="coiled-coil region" evidence="1">
    <location>
        <begin position="220"/>
        <end position="264"/>
    </location>
</feature>
<evidence type="ECO:0000313" key="4">
    <source>
        <dbReference type="Proteomes" id="UP000095679"/>
    </source>
</evidence>
<feature type="transmembrane region" description="Helical" evidence="2">
    <location>
        <begin position="39"/>
        <end position="60"/>
    </location>
</feature>
<reference evidence="3 4" key="1">
    <citation type="submission" date="2015-09" db="EMBL/GenBank/DDBJ databases">
        <authorList>
            <consortium name="Pathogen Informatics"/>
        </authorList>
    </citation>
    <scope>NUCLEOTIDE SEQUENCE [LARGE SCALE GENOMIC DNA]</scope>
    <source>
        <strain evidence="3 4">2789STDY5834835</strain>
    </source>
</reference>
<keyword evidence="1" id="KW-0175">Coiled coil</keyword>
<evidence type="ECO:0000256" key="1">
    <source>
        <dbReference type="SAM" id="Coils"/>
    </source>
</evidence>
<dbReference type="AlphaFoldDB" id="A0A174BCN2"/>
<feature type="transmembrane region" description="Helical" evidence="2">
    <location>
        <begin position="12"/>
        <end position="33"/>
    </location>
</feature>
<name>A0A174BCN2_9FIRM</name>
<accession>A0A174BCN2</accession>
<dbReference type="RefSeq" id="WP_055298225.1">
    <property type="nucleotide sequence ID" value="NZ_BLYK01000011.1"/>
</dbReference>
<feature type="transmembrane region" description="Helical" evidence="2">
    <location>
        <begin position="126"/>
        <end position="147"/>
    </location>
</feature>
<evidence type="ECO:0000313" key="3">
    <source>
        <dbReference type="EMBL" id="CUN98394.1"/>
    </source>
</evidence>
<gene>
    <name evidence="3" type="ORF">ERS852450_00965</name>
</gene>